<sequence length="399" mass="46141">MMNKLEFYFLPVLVLIAGCDSTSNSNQNLLEVKYSDGIYAHYIDPTLSIDITSEELENLKFVPLEATESSLVGNINKLEKDSTTGYWYILESNNPNKMFIFDKDGDFVDDIEHRGNGPGEYTSISDFYLSDGKWIEILDGKTHRLIRYDLKMDTLLLEKKLHFHAYKYSYLDDGSYVFYKNAQAKNFEDEKYHNTLLVIDSTMNVSLKALPLNLEKGINISISNPRGLFKTEAGVIFNNFNADTVYLVNSKTIRPLHTLDFGKYTVTEPKDIDFSSSQEYLNYYTKNKEKIAGAKRLVDSKNNFSFIFLYKDDLYYYFYEKDQDEAYIIDEIKFGSNEAFFPPPVEYIDSTFVSIYTAEMLREKITIENLKQGSDIYNAILEGKENQNPVLVSYQLNVQ</sequence>
<gene>
    <name evidence="1" type="ORF">ACFSVN_04950</name>
</gene>
<keyword evidence="2" id="KW-1185">Reference proteome</keyword>
<organism evidence="1 2">
    <name type="scientific">Gracilimonas halophila</name>
    <dbReference type="NCBI Taxonomy" id="1834464"/>
    <lineage>
        <taxon>Bacteria</taxon>
        <taxon>Pseudomonadati</taxon>
        <taxon>Balneolota</taxon>
        <taxon>Balneolia</taxon>
        <taxon>Balneolales</taxon>
        <taxon>Balneolaceae</taxon>
        <taxon>Gracilimonas</taxon>
    </lineage>
</organism>
<evidence type="ECO:0000313" key="1">
    <source>
        <dbReference type="EMBL" id="MFD2531786.1"/>
    </source>
</evidence>
<protein>
    <submittedName>
        <fullName evidence="1">6-bladed beta-propeller</fullName>
    </submittedName>
</protein>
<reference evidence="2" key="1">
    <citation type="journal article" date="2019" name="Int. J. Syst. Evol. Microbiol.">
        <title>The Global Catalogue of Microorganisms (GCM) 10K type strain sequencing project: providing services to taxonomists for standard genome sequencing and annotation.</title>
        <authorList>
            <consortium name="The Broad Institute Genomics Platform"/>
            <consortium name="The Broad Institute Genome Sequencing Center for Infectious Disease"/>
            <person name="Wu L."/>
            <person name="Ma J."/>
        </authorList>
    </citation>
    <scope>NUCLEOTIDE SEQUENCE [LARGE SCALE GENOMIC DNA]</scope>
    <source>
        <strain evidence="2">KCTC 52042</strain>
    </source>
</reference>
<dbReference type="Pfam" id="PF17170">
    <property type="entry name" value="DUF5128"/>
    <property type="match status" value="1"/>
</dbReference>
<dbReference type="SUPFAM" id="SSF63825">
    <property type="entry name" value="YWTD domain"/>
    <property type="match status" value="1"/>
</dbReference>
<comment type="caution">
    <text evidence="1">The sequence shown here is derived from an EMBL/GenBank/DDBJ whole genome shotgun (WGS) entry which is preliminary data.</text>
</comment>
<evidence type="ECO:0000313" key="2">
    <source>
        <dbReference type="Proteomes" id="UP001597460"/>
    </source>
</evidence>
<dbReference type="EMBL" id="JBHULI010000010">
    <property type="protein sequence ID" value="MFD2531786.1"/>
    <property type="molecule type" value="Genomic_DNA"/>
</dbReference>
<dbReference type="RefSeq" id="WP_390299479.1">
    <property type="nucleotide sequence ID" value="NZ_JBHULI010000010.1"/>
</dbReference>
<accession>A0ABW5JG98</accession>
<dbReference type="PROSITE" id="PS51257">
    <property type="entry name" value="PROKAR_LIPOPROTEIN"/>
    <property type="match status" value="1"/>
</dbReference>
<name>A0ABW5JG98_9BACT</name>
<proteinExistence type="predicted"/>
<dbReference type="Proteomes" id="UP001597460">
    <property type="component" value="Unassembled WGS sequence"/>
</dbReference>